<dbReference type="InterPro" id="IPR050472">
    <property type="entry name" value="Anth_synth/Amidotransfase"/>
</dbReference>
<dbReference type="InterPro" id="IPR035686">
    <property type="entry name" value="CPSase_GATase1"/>
</dbReference>
<evidence type="ECO:0000313" key="10">
    <source>
        <dbReference type="EMBL" id="AQS57620.1"/>
    </source>
</evidence>
<dbReference type="InterPro" id="IPR002474">
    <property type="entry name" value="CarbamoylP_synth_ssu_N"/>
</dbReference>
<dbReference type="GO" id="GO:0005524">
    <property type="term" value="F:ATP binding"/>
    <property type="evidence" value="ECO:0007669"/>
    <property type="project" value="UniProtKB-UniRule"/>
</dbReference>
<dbReference type="KEGG" id="ntr:B0W44_16295"/>
<comment type="subunit">
    <text evidence="8">Composed of two chains; the small (or glutamine) chain promotes the hydrolysis of glutamine to ammonia, which is used by the large (or ammonia) chain to synthesize carbamoyl phosphate. Tetramer of heterodimers (alpha,beta)4.</text>
</comment>
<dbReference type="GO" id="GO:0006541">
    <property type="term" value="P:glutamine metabolic process"/>
    <property type="evidence" value="ECO:0007669"/>
    <property type="project" value="InterPro"/>
</dbReference>
<dbReference type="PRINTS" id="PR00096">
    <property type="entry name" value="GATASE"/>
</dbReference>
<feature type="binding site" evidence="8">
    <location>
        <position position="246"/>
    </location>
    <ligand>
        <name>L-glutamine</name>
        <dbReference type="ChEBI" id="CHEBI:58359"/>
    </ligand>
</feature>
<dbReference type="InterPro" id="IPR036480">
    <property type="entry name" value="CarbP_synth_ssu_N_sf"/>
</dbReference>
<dbReference type="Pfam" id="PF00988">
    <property type="entry name" value="CPSase_sm_chain"/>
    <property type="match status" value="1"/>
</dbReference>
<dbReference type="PANTHER" id="PTHR43418:SF7">
    <property type="entry name" value="CARBAMOYL-PHOSPHATE SYNTHASE SMALL CHAIN"/>
    <property type="match status" value="1"/>
</dbReference>
<evidence type="ECO:0000259" key="9">
    <source>
        <dbReference type="SMART" id="SM01097"/>
    </source>
</evidence>
<dbReference type="GO" id="GO:0006207">
    <property type="term" value="P:'de novo' pyrimidine nucleobase biosynthetic process"/>
    <property type="evidence" value="ECO:0007669"/>
    <property type="project" value="InterPro"/>
</dbReference>
<evidence type="ECO:0000256" key="2">
    <source>
        <dbReference type="ARBA" id="ARBA00007800"/>
    </source>
</evidence>
<dbReference type="PROSITE" id="PS51273">
    <property type="entry name" value="GATASE_TYPE_1"/>
    <property type="match status" value="1"/>
</dbReference>
<dbReference type="GO" id="GO:0004088">
    <property type="term" value="F:carbamoyl-phosphate synthase (glutamine-hydrolyzing) activity"/>
    <property type="evidence" value="ECO:0007669"/>
    <property type="project" value="UniProtKB-UniRule"/>
</dbReference>
<dbReference type="GO" id="GO:0044205">
    <property type="term" value="P:'de novo' UMP biosynthetic process"/>
    <property type="evidence" value="ECO:0007669"/>
    <property type="project" value="UniProtKB-UniRule"/>
</dbReference>
<dbReference type="PRINTS" id="PR00099">
    <property type="entry name" value="CPSGATASE"/>
</dbReference>
<feature type="binding site" evidence="8">
    <location>
        <position position="220"/>
    </location>
    <ligand>
        <name>L-glutamine</name>
        <dbReference type="ChEBI" id="CHEBI:58359"/>
    </ligand>
</feature>
<gene>
    <name evidence="8" type="primary">carA</name>
    <name evidence="10" type="ORF">B0W44_16295</name>
</gene>
<evidence type="ECO:0000256" key="7">
    <source>
        <dbReference type="ARBA" id="ARBA00048816"/>
    </source>
</evidence>
<feature type="binding site" evidence="8">
    <location>
        <position position="249"/>
    </location>
    <ligand>
        <name>L-glutamine</name>
        <dbReference type="ChEBI" id="CHEBI:58359"/>
    </ligand>
</feature>
<dbReference type="Pfam" id="PF00117">
    <property type="entry name" value="GATase"/>
    <property type="match status" value="1"/>
</dbReference>
<dbReference type="UniPathway" id="UPA00070">
    <property type="reaction ID" value="UER00115"/>
</dbReference>
<keyword evidence="6 8" id="KW-0315">Glutamine amidotransferase</keyword>
<accession>A0A1U9KC63</accession>
<name>A0A1U9KC63_9BACL</name>
<comment type="catalytic activity">
    <reaction evidence="8">
        <text>L-glutamine + H2O = L-glutamate + NH4(+)</text>
        <dbReference type="Rhea" id="RHEA:15889"/>
        <dbReference type="ChEBI" id="CHEBI:15377"/>
        <dbReference type="ChEBI" id="CHEBI:28938"/>
        <dbReference type="ChEBI" id="CHEBI:29985"/>
        <dbReference type="ChEBI" id="CHEBI:58359"/>
    </reaction>
</comment>
<dbReference type="SMART" id="SM01097">
    <property type="entry name" value="CPSase_sm_chain"/>
    <property type="match status" value="1"/>
</dbReference>
<feature type="binding site" evidence="8">
    <location>
        <position position="290"/>
    </location>
    <ligand>
        <name>L-glutamine</name>
        <dbReference type="ChEBI" id="CHEBI:58359"/>
    </ligand>
</feature>
<keyword evidence="3 8" id="KW-0436">Ligase</keyword>
<dbReference type="InterPro" id="IPR029062">
    <property type="entry name" value="Class_I_gatase-like"/>
</dbReference>
<keyword evidence="11" id="KW-1185">Reference proteome</keyword>
<evidence type="ECO:0000313" key="11">
    <source>
        <dbReference type="Proteomes" id="UP000188603"/>
    </source>
</evidence>
<evidence type="ECO:0000256" key="5">
    <source>
        <dbReference type="ARBA" id="ARBA00022840"/>
    </source>
</evidence>
<dbReference type="NCBIfam" id="NF009475">
    <property type="entry name" value="PRK12838.1"/>
    <property type="match status" value="1"/>
</dbReference>
<feature type="active site" description="Nucleophile" evidence="8">
    <location>
        <position position="245"/>
    </location>
</feature>
<protein>
    <recommendedName>
        <fullName evidence="8">Carbamoyl phosphate synthase small chain</fullName>
        <ecNumber evidence="8">6.3.5.5</ecNumber>
    </recommendedName>
    <alternativeName>
        <fullName evidence="8">Carbamoyl phosphate synthetase glutamine chain</fullName>
    </alternativeName>
</protein>
<feature type="domain" description="Carbamoyl-phosphate synthase small subunit N-terminal" evidence="9">
    <location>
        <begin position="1"/>
        <end position="131"/>
    </location>
</feature>
<comment type="pathway">
    <text evidence="8">Pyrimidine metabolism; UMP biosynthesis via de novo pathway; (S)-dihydroorotate from bicarbonate: step 1/3.</text>
</comment>
<evidence type="ECO:0000256" key="8">
    <source>
        <dbReference type="HAMAP-Rule" id="MF_01209"/>
    </source>
</evidence>
<dbReference type="PRINTS" id="PR00097">
    <property type="entry name" value="ANTSNTHASEII"/>
</dbReference>
<organism evidence="10 11">
    <name type="scientific">Novibacillus thermophilus</name>
    <dbReference type="NCBI Taxonomy" id="1471761"/>
    <lineage>
        <taxon>Bacteria</taxon>
        <taxon>Bacillati</taxon>
        <taxon>Bacillota</taxon>
        <taxon>Bacilli</taxon>
        <taxon>Bacillales</taxon>
        <taxon>Thermoactinomycetaceae</taxon>
        <taxon>Novibacillus</taxon>
    </lineage>
</organism>
<feature type="active site" evidence="8">
    <location>
        <position position="332"/>
    </location>
</feature>
<keyword evidence="8" id="KW-0028">Amino-acid biosynthesis</keyword>
<dbReference type="InterPro" id="IPR017926">
    <property type="entry name" value="GATASE"/>
</dbReference>
<dbReference type="SUPFAM" id="SSF52021">
    <property type="entry name" value="Carbamoyl phosphate synthetase, small subunit N-terminal domain"/>
    <property type="match status" value="1"/>
</dbReference>
<proteinExistence type="inferred from homology"/>
<feature type="active site" evidence="8">
    <location>
        <position position="330"/>
    </location>
</feature>
<dbReference type="HAMAP" id="MF_01209">
    <property type="entry name" value="CPSase_S_chain"/>
    <property type="match status" value="1"/>
</dbReference>
<dbReference type="Gene3D" id="3.40.50.880">
    <property type="match status" value="1"/>
</dbReference>
<dbReference type="GO" id="GO:0004359">
    <property type="term" value="F:glutaminase activity"/>
    <property type="evidence" value="ECO:0007669"/>
    <property type="project" value="RHEA"/>
</dbReference>
<feature type="binding site" evidence="8">
    <location>
        <position position="45"/>
    </location>
    <ligand>
        <name>L-glutamine</name>
        <dbReference type="ChEBI" id="CHEBI:58359"/>
    </ligand>
</feature>
<dbReference type="Proteomes" id="UP000188603">
    <property type="component" value="Chromosome"/>
</dbReference>
<comment type="similarity">
    <text evidence="2 8">Belongs to the CarA family.</text>
</comment>
<feature type="binding site" evidence="8">
    <location>
        <position position="218"/>
    </location>
    <ligand>
        <name>L-glutamine</name>
        <dbReference type="ChEBI" id="CHEBI:58359"/>
    </ligand>
</feature>
<dbReference type="CDD" id="cd01744">
    <property type="entry name" value="GATase1_CPSase"/>
    <property type="match status" value="1"/>
</dbReference>
<comment type="catalytic activity">
    <reaction evidence="7 8">
        <text>hydrogencarbonate + L-glutamine + 2 ATP + H2O = carbamoyl phosphate + L-glutamate + 2 ADP + phosphate + 2 H(+)</text>
        <dbReference type="Rhea" id="RHEA:18633"/>
        <dbReference type="ChEBI" id="CHEBI:15377"/>
        <dbReference type="ChEBI" id="CHEBI:15378"/>
        <dbReference type="ChEBI" id="CHEBI:17544"/>
        <dbReference type="ChEBI" id="CHEBI:29985"/>
        <dbReference type="ChEBI" id="CHEBI:30616"/>
        <dbReference type="ChEBI" id="CHEBI:43474"/>
        <dbReference type="ChEBI" id="CHEBI:58228"/>
        <dbReference type="ChEBI" id="CHEBI:58359"/>
        <dbReference type="ChEBI" id="CHEBI:456216"/>
        <dbReference type="EC" id="6.3.5.5"/>
    </reaction>
</comment>
<reference evidence="10 11" key="1">
    <citation type="journal article" date="2015" name="Int. J. Syst. Evol. Microbiol.">
        <title>Novibacillus thermophilus gen. nov., sp. nov., a Gram-staining-negative and moderately thermophilic member of the family Thermoactinomycetaceae.</title>
        <authorList>
            <person name="Yang G."/>
            <person name="Chen J."/>
            <person name="Zhou S."/>
        </authorList>
    </citation>
    <scope>NUCLEOTIDE SEQUENCE [LARGE SCALE GENOMIC DNA]</scope>
    <source>
        <strain evidence="10 11">SG-1</strain>
    </source>
</reference>
<dbReference type="EMBL" id="CP019699">
    <property type="protein sequence ID" value="AQS57620.1"/>
    <property type="molecule type" value="Genomic_DNA"/>
</dbReference>
<dbReference type="STRING" id="1471761.B0W44_16295"/>
<dbReference type="SUPFAM" id="SSF52317">
    <property type="entry name" value="Class I glutamine amidotransferase-like"/>
    <property type="match status" value="1"/>
</dbReference>
<dbReference type="OrthoDB" id="9804328at2"/>
<keyword evidence="5 8" id="KW-0067">ATP-binding</keyword>
<feature type="region of interest" description="CPSase" evidence="8">
    <location>
        <begin position="1"/>
        <end position="169"/>
    </location>
</feature>
<feature type="binding site" evidence="8">
    <location>
        <position position="287"/>
    </location>
    <ligand>
        <name>L-glutamine</name>
        <dbReference type="ChEBI" id="CHEBI:58359"/>
    </ligand>
</feature>
<evidence type="ECO:0000256" key="3">
    <source>
        <dbReference type="ARBA" id="ARBA00022598"/>
    </source>
</evidence>
<feature type="binding site" evidence="8">
    <location>
        <position position="289"/>
    </location>
    <ligand>
        <name>L-glutamine</name>
        <dbReference type="ChEBI" id="CHEBI:58359"/>
    </ligand>
</feature>
<dbReference type="NCBIfam" id="TIGR01368">
    <property type="entry name" value="CPSaseIIsmall"/>
    <property type="match status" value="1"/>
</dbReference>
<comment type="function">
    <text evidence="8">Small subunit of the glutamine-dependent carbamoyl phosphate synthetase (CPSase). CPSase catalyzes the formation of carbamoyl phosphate from the ammonia moiety of glutamine, carbonate, and phosphate donated by ATP, constituting the first step of 2 biosynthetic pathways, one leading to arginine and/or urea and the other to pyrimidine nucleotides. The small subunit (glutamine amidotransferase) binds and cleaves glutamine to supply the large subunit with the substrate ammonia.</text>
</comment>
<comment type="pathway">
    <text evidence="1 8">Amino-acid biosynthesis; L-arginine biosynthesis; carbamoyl phosphate from bicarbonate: step 1/1.</text>
</comment>
<dbReference type="EC" id="6.3.5.5" evidence="8"/>
<keyword evidence="8" id="KW-0055">Arginine biosynthesis</keyword>
<sequence length="361" mass="40172">MKAFLLLDTGDVFPGEWIGQPREAVGEIVFYTGMTGYQEVLTDPSYGGQIVTFTYPMIGNYGVHAGEDESPRPQAAGIVVGEYCPHPSPYGKAETLAEKLDRHGIPGISGIDTRAVTTIVREKGLVRGRLSCESRWPRHVEWPDSLSLEWVQKASVTQPETYGKNDGRPHIVLIDYGRKQSIVEALLAHGCRVTAVPFNWSNEQILALRPDGLLLSNGPGDPQALSPYAQRLRPLLEQLPTLGICLGQQVVALAFGASTERMPYGHRGSNHPVKSVSTDKVWITSQNHGYVVVKESLDPDEWELTYVNVNDDSVEGFRHKRYPIQCVQFHPEARPGPAEAEVIFQQFVRKVNRQRKETTYA</sequence>
<keyword evidence="8" id="KW-0665">Pyrimidine biosynthesis</keyword>
<evidence type="ECO:0000256" key="4">
    <source>
        <dbReference type="ARBA" id="ARBA00022741"/>
    </source>
</evidence>
<dbReference type="PANTHER" id="PTHR43418">
    <property type="entry name" value="MULTIFUNCTIONAL TRYPTOPHAN BIOSYNTHESIS PROTEIN-RELATED"/>
    <property type="match status" value="1"/>
</dbReference>
<dbReference type="GO" id="GO:0006526">
    <property type="term" value="P:L-arginine biosynthetic process"/>
    <property type="evidence" value="ECO:0007669"/>
    <property type="project" value="UniProtKB-UniRule"/>
</dbReference>
<evidence type="ECO:0000256" key="6">
    <source>
        <dbReference type="ARBA" id="ARBA00022962"/>
    </source>
</evidence>
<keyword evidence="4 8" id="KW-0547">Nucleotide-binding</keyword>
<dbReference type="InterPro" id="IPR006274">
    <property type="entry name" value="CarbamoylP_synth_ssu"/>
</dbReference>
<dbReference type="Gene3D" id="3.50.30.20">
    <property type="entry name" value="Carbamoyl-phosphate synthase small subunit, N-terminal domain"/>
    <property type="match status" value="1"/>
</dbReference>
<dbReference type="AlphaFoldDB" id="A0A1U9KC63"/>
<evidence type="ECO:0000256" key="1">
    <source>
        <dbReference type="ARBA" id="ARBA00005077"/>
    </source>
</evidence>
<dbReference type="UniPathway" id="UPA00068">
    <property type="reaction ID" value="UER00171"/>
</dbReference>